<dbReference type="InterPro" id="IPR001650">
    <property type="entry name" value="Helicase_C-like"/>
</dbReference>
<proteinExistence type="inferred from homology"/>
<keyword evidence="9 11" id="KW-0238">DNA-binding</keyword>
<dbReference type="InterPro" id="IPR041222">
    <property type="entry name" value="PriA_3primeBD"/>
</dbReference>
<evidence type="ECO:0000256" key="5">
    <source>
        <dbReference type="ARBA" id="ARBA00022801"/>
    </source>
</evidence>
<comment type="catalytic activity">
    <reaction evidence="11">
        <text>ATP + H2O = ADP + phosphate + H(+)</text>
        <dbReference type="Rhea" id="RHEA:13065"/>
        <dbReference type="ChEBI" id="CHEBI:15377"/>
        <dbReference type="ChEBI" id="CHEBI:15378"/>
        <dbReference type="ChEBI" id="CHEBI:30616"/>
        <dbReference type="ChEBI" id="CHEBI:43474"/>
        <dbReference type="ChEBI" id="CHEBI:456216"/>
        <dbReference type="EC" id="5.6.2.4"/>
    </reaction>
</comment>
<evidence type="ECO:0000313" key="15">
    <source>
        <dbReference type="Proteomes" id="UP001565200"/>
    </source>
</evidence>
<reference evidence="14 15" key="1">
    <citation type="submission" date="2024-03" db="EMBL/GenBank/DDBJ databases">
        <title>Mouse gut bacterial collection (mGBC) of GemPharmatech.</title>
        <authorList>
            <person name="He Y."/>
            <person name="Dong L."/>
            <person name="Wu D."/>
            <person name="Gao X."/>
            <person name="Lin Z."/>
        </authorList>
    </citation>
    <scope>NUCLEOTIDE SEQUENCE [LARGE SCALE GENOMIC DNA]</scope>
    <source>
        <strain evidence="14 15">54-13</strain>
    </source>
</reference>
<dbReference type="CDD" id="cd18804">
    <property type="entry name" value="SF2_C_priA"/>
    <property type="match status" value="1"/>
</dbReference>
<feature type="binding site" evidence="11">
    <location>
        <position position="534"/>
    </location>
    <ligand>
        <name>Zn(2+)</name>
        <dbReference type="ChEBI" id="CHEBI:29105"/>
        <label>1</label>
    </ligand>
</feature>
<evidence type="ECO:0000256" key="4">
    <source>
        <dbReference type="ARBA" id="ARBA00022741"/>
    </source>
</evidence>
<sequence length="827" mass="93729">MPEETRQYAEVILPLPLYGTFTYSIPRNLTDKIGIGYRIIVPFGRKKYYTAVVVSLTPVAPRGFEVKDIVSVLDDGPILRYPQLKLWQWISEYYLCATGDVYKAAVPAGLKIESETFIELNPDYEETVTERLTEREAIIAQTLDHNGRMPLGDIEKRTGLQNAETLTAKMIEKGIVIVSEKLVERYRSKKETCLRLAVDRNDDTAMHAAFDAVKGAPKQEKLLIALIDSLNKRSRNGECDDVPRAALLEATGLSSAIAAALASKGIIEIFTREINRFRYLGTDIGQLPVLSEAQNKALDEIHNGFLEKDIILLHGVTSSGKTELYIHLIDYVLKKGEQTLFLVPEIALTTQLTRRLQKVFGNKVIIYHSKFSDNERVDLWKRILHDSRPCVILGARSSLFLPFSKLGLVIVDEEHESSYKQFDPAPRYNARDCAIVLASMHGAKTLLGSATPSIETYYKALNGRYGLVTLSQRFEGVQLPAIKIIDTVDERRRQRTASGPMTAEMGRLSREALSRGEQIILFHNRRGYAPVVTCRQCAYVPKCQNCDVSLTYHKRAGEMVCHYCGATYKLPSICPSCKEPAIEVHGYGTERIEDIADSAFPNVKIARMDLDTTRNKDSYENIIDDFSKGKSQVLVGTQMVTKGLDFDKVSMVGVLNADTLINFPDFRASERAFNMLEQVAGRAGRRNTRGLVVIQTSQPAHPILSFVQSHNYKGYYEHELNERRRYNYPPYTRVINVYLKHRDLDRLIEAAARYGDKLREMFGNRVFGPDEPHVARIQSLYIRKIMLKIEISASMRKVKDLLRSVYEEFMTDPSLRSLQVYYDVDPM</sequence>
<evidence type="ECO:0000313" key="14">
    <source>
        <dbReference type="EMBL" id="MEY8244882.1"/>
    </source>
</evidence>
<evidence type="ECO:0000256" key="10">
    <source>
        <dbReference type="ARBA" id="ARBA00023235"/>
    </source>
</evidence>
<keyword evidence="5 11" id="KW-0378">Hydrolase</keyword>
<feature type="binding site" evidence="11">
    <location>
        <position position="537"/>
    </location>
    <ligand>
        <name>Zn(2+)</name>
        <dbReference type="ChEBI" id="CHEBI:29105"/>
        <label>1</label>
    </ligand>
</feature>
<dbReference type="InterPro" id="IPR014001">
    <property type="entry name" value="Helicase_ATP-bd"/>
</dbReference>
<comment type="similarity">
    <text evidence="11">Belongs to the helicase family. PriA subfamily.</text>
</comment>
<dbReference type="Pfam" id="PF00270">
    <property type="entry name" value="DEAD"/>
    <property type="match status" value="1"/>
</dbReference>
<keyword evidence="15" id="KW-1185">Reference proteome</keyword>
<dbReference type="InterPro" id="IPR011545">
    <property type="entry name" value="DEAD/DEAH_box_helicase_dom"/>
</dbReference>
<dbReference type="PROSITE" id="PS51194">
    <property type="entry name" value="HELICASE_CTER"/>
    <property type="match status" value="1"/>
</dbReference>
<evidence type="ECO:0000256" key="7">
    <source>
        <dbReference type="ARBA" id="ARBA00022833"/>
    </source>
</evidence>
<dbReference type="HAMAP" id="MF_00983">
    <property type="entry name" value="PriA"/>
    <property type="match status" value="1"/>
</dbReference>
<evidence type="ECO:0000259" key="13">
    <source>
        <dbReference type="PROSITE" id="PS51194"/>
    </source>
</evidence>
<evidence type="ECO:0000256" key="2">
    <source>
        <dbReference type="ARBA" id="ARBA00022705"/>
    </source>
</evidence>
<keyword evidence="8 11" id="KW-0067">ATP-binding</keyword>
<dbReference type="InterPro" id="IPR005259">
    <property type="entry name" value="PriA"/>
</dbReference>
<comment type="caution">
    <text evidence="14">The sequence shown here is derived from an EMBL/GenBank/DDBJ whole genome shotgun (WGS) entry which is preliminary data.</text>
</comment>
<dbReference type="Gene3D" id="3.40.50.300">
    <property type="entry name" value="P-loop containing nucleotide triphosphate hydrolases"/>
    <property type="match status" value="2"/>
</dbReference>
<dbReference type="CDD" id="cd17929">
    <property type="entry name" value="DEXHc_priA"/>
    <property type="match status" value="1"/>
</dbReference>
<comment type="catalytic activity">
    <reaction evidence="11">
        <text>Couples ATP hydrolysis with the unwinding of duplex DNA by translocating in the 3'-5' direction.</text>
        <dbReference type="EC" id="5.6.2.4"/>
    </reaction>
</comment>
<dbReference type="SMART" id="SM00487">
    <property type="entry name" value="DEXDc"/>
    <property type="match status" value="1"/>
</dbReference>
<feature type="binding site" evidence="11">
    <location>
        <position position="577"/>
    </location>
    <ligand>
        <name>Zn(2+)</name>
        <dbReference type="ChEBI" id="CHEBI:29105"/>
        <label>1</label>
    </ligand>
</feature>
<dbReference type="PROSITE" id="PS51192">
    <property type="entry name" value="HELICASE_ATP_BIND_1"/>
    <property type="match status" value="1"/>
</dbReference>
<dbReference type="EMBL" id="JBCLPP010000009">
    <property type="protein sequence ID" value="MEY8244882.1"/>
    <property type="molecule type" value="Genomic_DNA"/>
</dbReference>
<evidence type="ECO:0000256" key="11">
    <source>
        <dbReference type="HAMAP-Rule" id="MF_00983"/>
    </source>
</evidence>
<evidence type="ECO:0000259" key="12">
    <source>
        <dbReference type="PROSITE" id="PS51192"/>
    </source>
</evidence>
<evidence type="ECO:0000256" key="1">
    <source>
        <dbReference type="ARBA" id="ARBA00022515"/>
    </source>
</evidence>
<dbReference type="PANTHER" id="PTHR30580">
    <property type="entry name" value="PRIMOSOMAL PROTEIN N"/>
    <property type="match status" value="1"/>
</dbReference>
<dbReference type="NCBIfam" id="TIGR00595">
    <property type="entry name" value="priA"/>
    <property type="match status" value="1"/>
</dbReference>
<gene>
    <name evidence="11 14" type="primary">priA</name>
    <name evidence="14" type="ORF">AAK873_04500</name>
</gene>
<dbReference type="PANTHER" id="PTHR30580:SF0">
    <property type="entry name" value="PRIMOSOMAL PROTEIN N"/>
    <property type="match status" value="1"/>
</dbReference>
<keyword evidence="4 11" id="KW-0547">Nucleotide-binding</keyword>
<dbReference type="Pfam" id="PF18074">
    <property type="entry name" value="PriA_C"/>
    <property type="match status" value="1"/>
</dbReference>
<dbReference type="Proteomes" id="UP001565200">
    <property type="component" value="Unassembled WGS sequence"/>
</dbReference>
<feature type="domain" description="Helicase C-terminal" evidence="13">
    <location>
        <begin position="547"/>
        <end position="723"/>
    </location>
</feature>
<feature type="binding site" evidence="11">
    <location>
        <position position="564"/>
    </location>
    <ligand>
        <name>Zn(2+)</name>
        <dbReference type="ChEBI" id="CHEBI:29105"/>
        <label>2</label>
    </ligand>
</feature>
<keyword evidence="1 11" id="KW-0639">Primosome</keyword>
<evidence type="ECO:0000256" key="6">
    <source>
        <dbReference type="ARBA" id="ARBA00022806"/>
    </source>
</evidence>
<dbReference type="SMART" id="SM00490">
    <property type="entry name" value="HELICc"/>
    <property type="match status" value="1"/>
</dbReference>
<feature type="binding site" evidence="11">
    <location>
        <position position="543"/>
    </location>
    <ligand>
        <name>Zn(2+)</name>
        <dbReference type="ChEBI" id="CHEBI:29105"/>
        <label>2</label>
    </ligand>
</feature>
<dbReference type="SUPFAM" id="SSF52540">
    <property type="entry name" value="P-loop containing nucleoside triphosphate hydrolases"/>
    <property type="match status" value="2"/>
</dbReference>
<dbReference type="Pfam" id="PF18319">
    <property type="entry name" value="Zn_ribbon_PriA"/>
    <property type="match status" value="1"/>
</dbReference>
<dbReference type="InterPro" id="IPR040498">
    <property type="entry name" value="PriA_CRR"/>
</dbReference>
<dbReference type="InterPro" id="IPR042115">
    <property type="entry name" value="PriA_3primeBD_sf"/>
</dbReference>
<organism evidence="14 15">
    <name type="scientific">Heminiphilus faecis</name>
    <dbReference type="NCBI Taxonomy" id="2601703"/>
    <lineage>
        <taxon>Bacteria</taxon>
        <taxon>Pseudomonadati</taxon>
        <taxon>Bacteroidota</taxon>
        <taxon>Bacteroidia</taxon>
        <taxon>Bacteroidales</taxon>
        <taxon>Muribaculaceae</taxon>
        <taxon>Heminiphilus</taxon>
    </lineage>
</organism>
<keyword evidence="6 11" id="KW-0347">Helicase</keyword>
<comment type="subunit">
    <text evidence="11">Component of the replication restart primosome.</text>
</comment>
<feature type="binding site" evidence="11">
    <location>
        <position position="574"/>
    </location>
    <ligand>
        <name>Zn(2+)</name>
        <dbReference type="ChEBI" id="CHEBI:29105"/>
        <label>1</label>
    </ligand>
</feature>
<evidence type="ECO:0000256" key="9">
    <source>
        <dbReference type="ARBA" id="ARBA00023125"/>
    </source>
</evidence>
<keyword evidence="2 11" id="KW-0235">DNA replication</keyword>
<dbReference type="RefSeq" id="WP_121699360.1">
    <property type="nucleotide sequence ID" value="NZ_JBCLPP010000009.1"/>
</dbReference>
<name>A0ABV4CYX3_9BACT</name>
<dbReference type="Pfam" id="PF17764">
    <property type="entry name" value="PriA_3primeBD"/>
    <property type="match status" value="1"/>
</dbReference>
<dbReference type="EC" id="5.6.2.4" evidence="11"/>
<comment type="function">
    <text evidence="11">Initiates the restart of stalled replication forks, which reloads the replicative helicase on sites other than the origin of replication. Recognizes and binds to abandoned replication forks and remodels them to uncover a helicase loading site. Promotes assembly of the primosome at these replication forks.</text>
</comment>
<keyword evidence="3 11" id="KW-0479">Metal-binding</keyword>
<dbReference type="InterPro" id="IPR027417">
    <property type="entry name" value="P-loop_NTPase"/>
</dbReference>
<comment type="cofactor">
    <cofactor evidence="11">
        <name>Zn(2+)</name>
        <dbReference type="ChEBI" id="CHEBI:29105"/>
    </cofactor>
    <text evidence="11">Binds 2 zinc ions per subunit.</text>
</comment>
<protein>
    <recommendedName>
        <fullName evidence="11">Replication restart protein PriA</fullName>
    </recommendedName>
    <alternativeName>
        <fullName evidence="11">ATP-dependent DNA helicase PriA</fullName>
        <ecNumber evidence="11">5.6.2.4</ecNumber>
    </alternativeName>
    <alternativeName>
        <fullName evidence="11">DNA 3'-5' helicase PriA</fullName>
    </alternativeName>
</protein>
<feature type="domain" description="Helicase ATP-binding" evidence="12">
    <location>
        <begin position="302"/>
        <end position="470"/>
    </location>
</feature>
<feature type="binding site" evidence="11">
    <location>
        <position position="546"/>
    </location>
    <ligand>
        <name>Zn(2+)</name>
        <dbReference type="ChEBI" id="CHEBI:29105"/>
        <label>2</label>
    </ligand>
</feature>
<accession>A0ABV4CYX3</accession>
<feature type="binding site" evidence="11">
    <location>
        <position position="561"/>
    </location>
    <ligand>
        <name>Zn(2+)</name>
        <dbReference type="ChEBI" id="CHEBI:29105"/>
        <label>2</label>
    </ligand>
</feature>
<dbReference type="Pfam" id="PF00271">
    <property type="entry name" value="Helicase_C"/>
    <property type="match status" value="1"/>
</dbReference>
<dbReference type="Gene3D" id="3.40.1440.60">
    <property type="entry name" value="PriA, 3(prime) DNA-binding domain"/>
    <property type="match status" value="1"/>
</dbReference>
<keyword evidence="7 11" id="KW-0862">Zinc</keyword>
<dbReference type="InterPro" id="IPR041236">
    <property type="entry name" value="PriA_C"/>
</dbReference>
<evidence type="ECO:0000256" key="3">
    <source>
        <dbReference type="ARBA" id="ARBA00022723"/>
    </source>
</evidence>
<keyword evidence="10 11" id="KW-0413">Isomerase</keyword>
<evidence type="ECO:0000256" key="8">
    <source>
        <dbReference type="ARBA" id="ARBA00022840"/>
    </source>
</evidence>